<keyword evidence="7" id="KW-0274">FAD</keyword>
<dbReference type="PRINTS" id="PR00371">
    <property type="entry name" value="FPNCR"/>
</dbReference>
<dbReference type="SUPFAM" id="SSF52218">
    <property type="entry name" value="Flavoproteins"/>
    <property type="match status" value="1"/>
</dbReference>
<dbReference type="InterPro" id="IPR001094">
    <property type="entry name" value="Flavdoxin-like"/>
</dbReference>
<dbReference type="EC" id="1.16.1.8" evidence="11"/>
<dbReference type="Pfam" id="PF00175">
    <property type="entry name" value="NAD_binding_1"/>
    <property type="match status" value="1"/>
</dbReference>
<protein>
    <recommendedName>
        <fullName evidence="12">Methionine synthase reductase</fullName>
        <ecNumber evidence="11">1.16.1.8</ecNumber>
    </recommendedName>
</protein>
<dbReference type="InterPro" id="IPR001433">
    <property type="entry name" value="OxRdtase_FAD/NAD-bd"/>
</dbReference>
<dbReference type="GO" id="GO:0050667">
    <property type="term" value="P:homocysteine metabolic process"/>
    <property type="evidence" value="ECO:0007669"/>
    <property type="project" value="TreeGrafter"/>
</dbReference>
<dbReference type="Proteomes" id="UP000290189">
    <property type="component" value="Unassembled WGS sequence"/>
</dbReference>
<accession>A0A3P3YD27</accession>
<keyword evidence="5" id="KW-0288">FMN</keyword>
<gene>
    <name evidence="16" type="ORF">PLBR_LOCUS5292</name>
</gene>
<keyword evidence="10" id="KW-0486">Methionine biosynthesis</keyword>
<evidence type="ECO:0000313" key="17">
    <source>
        <dbReference type="Proteomes" id="UP000290189"/>
    </source>
</evidence>
<dbReference type="EMBL" id="OVEO01000009">
    <property type="protein sequence ID" value="SPQ98077.1"/>
    <property type="molecule type" value="Genomic_DNA"/>
</dbReference>
<evidence type="ECO:0000256" key="3">
    <source>
        <dbReference type="ARBA" id="ARBA00022605"/>
    </source>
</evidence>
<reference evidence="16 17" key="1">
    <citation type="submission" date="2018-03" db="EMBL/GenBank/DDBJ databases">
        <authorList>
            <person name="Fogelqvist J."/>
        </authorList>
    </citation>
    <scope>NUCLEOTIDE SEQUENCE [LARGE SCALE GENOMIC DNA]</scope>
</reference>
<dbReference type="Pfam" id="PF00667">
    <property type="entry name" value="FAD_binding_1"/>
    <property type="match status" value="1"/>
</dbReference>
<dbReference type="InterPro" id="IPR001709">
    <property type="entry name" value="Flavoprot_Pyr_Nucl_cyt_Rdtase"/>
</dbReference>
<feature type="compositionally biased region" description="Polar residues" evidence="13">
    <location>
        <begin position="35"/>
        <end position="57"/>
    </location>
</feature>
<evidence type="ECO:0000256" key="2">
    <source>
        <dbReference type="ARBA" id="ARBA00001974"/>
    </source>
</evidence>
<dbReference type="GO" id="GO:0005829">
    <property type="term" value="C:cytosol"/>
    <property type="evidence" value="ECO:0007669"/>
    <property type="project" value="TreeGrafter"/>
</dbReference>
<dbReference type="PANTHER" id="PTHR19384:SF84">
    <property type="entry name" value="METHIONINE SYNTHASE REDUCTASE"/>
    <property type="match status" value="1"/>
</dbReference>
<evidence type="ECO:0000256" key="4">
    <source>
        <dbReference type="ARBA" id="ARBA00022630"/>
    </source>
</evidence>
<evidence type="ECO:0000256" key="6">
    <source>
        <dbReference type="ARBA" id="ARBA00022691"/>
    </source>
</evidence>
<keyword evidence="3" id="KW-0028">Amino-acid biosynthesis</keyword>
<dbReference type="InterPro" id="IPR017938">
    <property type="entry name" value="Riboflavin_synthase-like_b-brl"/>
</dbReference>
<evidence type="ECO:0000256" key="13">
    <source>
        <dbReference type="SAM" id="MobiDB-lite"/>
    </source>
</evidence>
<feature type="domain" description="Flavodoxin-like" evidence="14">
    <location>
        <begin position="65"/>
        <end position="207"/>
    </location>
</feature>
<keyword evidence="16" id="KW-0496">Mitochondrion</keyword>
<dbReference type="InterPro" id="IPR008254">
    <property type="entry name" value="Flavodoxin/NO_synth"/>
</dbReference>
<dbReference type="GO" id="GO:0030586">
    <property type="term" value="F:[methionine synthase] reductase (NADPH) activity"/>
    <property type="evidence" value="ECO:0007669"/>
    <property type="project" value="UniProtKB-EC"/>
</dbReference>
<dbReference type="GO" id="GO:0050660">
    <property type="term" value="F:flavin adenine dinucleotide binding"/>
    <property type="evidence" value="ECO:0007669"/>
    <property type="project" value="TreeGrafter"/>
</dbReference>
<comment type="cofactor">
    <cofactor evidence="2">
        <name>FAD</name>
        <dbReference type="ChEBI" id="CHEBI:57692"/>
    </cofactor>
</comment>
<geneLocation type="mitochondrion" evidence="16"/>
<evidence type="ECO:0000256" key="9">
    <source>
        <dbReference type="ARBA" id="ARBA00023002"/>
    </source>
</evidence>
<comment type="cofactor">
    <cofactor evidence="1">
        <name>FMN</name>
        <dbReference type="ChEBI" id="CHEBI:58210"/>
    </cofactor>
</comment>
<dbReference type="Pfam" id="PF00258">
    <property type="entry name" value="Flavodoxin_1"/>
    <property type="match status" value="1"/>
</dbReference>
<evidence type="ECO:0000259" key="15">
    <source>
        <dbReference type="PROSITE" id="PS51384"/>
    </source>
</evidence>
<evidence type="ECO:0000256" key="10">
    <source>
        <dbReference type="ARBA" id="ARBA00023167"/>
    </source>
</evidence>
<evidence type="ECO:0000256" key="5">
    <source>
        <dbReference type="ARBA" id="ARBA00022643"/>
    </source>
</evidence>
<sequence length="668" mass="73115">MGGAARPLCDGATAAPEKCASRATGSGLTDRVRAMTTTVQRSTRSWPASQRESTSAPACTRDDAVLVLFGSQTGVALRIARQLCERLKAAGVSSNCCCLNQYKFFLSRRPRVVVIVSSTFLVGAAPLNAAKFNEFLDDPTPDDVSWMSFAVLGIGNSQWPSFCAFTRKIDARLQELGARRLVERLDGDSADEPKRDADIDDWIDQLVGIVVPRVTTSDIEEAKCPMVCAQGASRRREPCTATSAECCAVQCAFVPGAFPATPPEPADVDAFQADLVYRFDAARRIHGADVVKATLRAAEYLSKKPRRRVLHLEFDLPPDVAYDPGDCLAVPCANSPAVVDAMLRVTGLSGDDVVQVEFLEEPSSTLRWALTYALDLSACPTRDLVDRLARLATDPADAERLRCLSLPDLQHSYTNVVHLLDRYASVRPPASGLVSALSPLSTRCYSIASSPRSHPSTAHIVVAVSEDACTGGPMCTPFQGLCTQWLELCSERFHADLGQQVAIPVLICRSQQLRLPAERLPNLVMIGCGVGVAPFRSFLQHIPHGSTSVFVFMGFRDDDDEYLYRREWARFHGTGAITRLEVAFSRHDHGEYPYRYVQDALRDHAVELRGLLRSSAKFYVCGSIAMANAVFECLTNDVLCGDDLSPSTALQVMQDKIRDGDYMFEAWN</sequence>
<keyword evidence="9" id="KW-0560">Oxidoreductase</keyword>
<dbReference type="Gene3D" id="3.40.50.80">
    <property type="entry name" value="Nucleotide-binding domain of ferredoxin-NADP reductase (FNR) module"/>
    <property type="match status" value="1"/>
</dbReference>
<evidence type="ECO:0000256" key="7">
    <source>
        <dbReference type="ARBA" id="ARBA00022827"/>
    </source>
</evidence>
<keyword evidence="6" id="KW-0949">S-adenosyl-L-methionine</keyword>
<dbReference type="InterPro" id="IPR023173">
    <property type="entry name" value="NADPH_Cyt_P450_Rdtase_alpha"/>
</dbReference>
<dbReference type="GO" id="GO:0009086">
    <property type="term" value="P:methionine biosynthetic process"/>
    <property type="evidence" value="ECO:0007669"/>
    <property type="project" value="UniProtKB-KW"/>
</dbReference>
<feature type="domain" description="FAD-binding FR-type" evidence="15">
    <location>
        <begin position="288"/>
        <end position="516"/>
    </location>
</feature>
<dbReference type="InterPro" id="IPR029039">
    <property type="entry name" value="Flavoprotein-like_sf"/>
</dbReference>
<dbReference type="InterPro" id="IPR003097">
    <property type="entry name" value="CysJ-like_FAD-binding"/>
</dbReference>
<dbReference type="Gene3D" id="3.40.50.360">
    <property type="match status" value="1"/>
</dbReference>
<dbReference type="PANTHER" id="PTHR19384">
    <property type="entry name" value="NITRIC OXIDE SYNTHASE-RELATED"/>
    <property type="match status" value="1"/>
</dbReference>
<dbReference type="PROSITE" id="PS51384">
    <property type="entry name" value="FAD_FR"/>
    <property type="match status" value="1"/>
</dbReference>
<evidence type="ECO:0000256" key="1">
    <source>
        <dbReference type="ARBA" id="ARBA00001917"/>
    </source>
</evidence>
<organism evidence="16 17">
    <name type="scientific">Plasmodiophora brassicae</name>
    <name type="common">Clubroot disease agent</name>
    <dbReference type="NCBI Taxonomy" id="37360"/>
    <lineage>
        <taxon>Eukaryota</taxon>
        <taxon>Sar</taxon>
        <taxon>Rhizaria</taxon>
        <taxon>Endomyxa</taxon>
        <taxon>Phytomyxea</taxon>
        <taxon>Plasmodiophorida</taxon>
        <taxon>Plasmodiophoridae</taxon>
        <taxon>Plasmodiophora</taxon>
    </lineage>
</organism>
<dbReference type="AlphaFoldDB" id="A0A3P3YD27"/>
<evidence type="ECO:0000313" key="16">
    <source>
        <dbReference type="EMBL" id="SPQ98077.1"/>
    </source>
</evidence>
<dbReference type="GO" id="GO:0010181">
    <property type="term" value="F:FMN binding"/>
    <property type="evidence" value="ECO:0007669"/>
    <property type="project" value="InterPro"/>
</dbReference>
<evidence type="ECO:0000256" key="12">
    <source>
        <dbReference type="ARBA" id="ARBA00040659"/>
    </source>
</evidence>
<name>A0A3P3YD27_PLABS</name>
<dbReference type="Gene3D" id="1.20.990.10">
    <property type="entry name" value="NADPH-cytochrome p450 Reductase, Chain A, domain 3"/>
    <property type="match status" value="1"/>
</dbReference>
<dbReference type="SUPFAM" id="SSF52343">
    <property type="entry name" value="Ferredoxin reductase-like, C-terminal NADP-linked domain"/>
    <property type="match status" value="1"/>
</dbReference>
<dbReference type="Gene3D" id="2.40.30.10">
    <property type="entry name" value="Translation factors"/>
    <property type="match status" value="1"/>
</dbReference>
<evidence type="ECO:0000256" key="8">
    <source>
        <dbReference type="ARBA" id="ARBA00022857"/>
    </source>
</evidence>
<evidence type="ECO:0000256" key="11">
    <source>
        <dbReference type="ARBA" id="ARBA00039088"/>
    </source>
</evidence>
<dbReference type="PROSITE" id="PS50902">
    <property type="entry name" value="FLAVODOXIN_LIKE"/>
    <property type="match status" value="1"/>
</dbReference>
<keyword evidence="4" id="KW-0285">Flavoprotein</keyword>
<dbReference type="PRINTS" id="PR00369">
    <property type="entry name" value="FLAVODOXIN"/>
</dbReference>
<evidence type="ECO:0000259" key="14">
    <source>
        <dbReference type="PROSITE" id="PS50902"/>
    </source>
</evidence>
<dbReference type="SUPFAM" id="SSF63380">
    <property type="entry name" value="Riboflavin synthase domain-like"/>
    <property type="match status" value="1"/>
</dbReference>
<dbReference type="InterPro" id="IPR039261">
    <property type="entry name" value="FNR_nucleotide-bd"/>
</dbReference>
<proteinExistence type="predicted"/>
<keyword evidence="8" id="KW-0521">NADP</keyword>
<dbReference type="InterPro" id="IPR017927">
    <property type="entry name" value="FAD-bd_FR_type"/>
</dbReference>
<feature type="region of interest" description="Disordered" evidence="13">
    <location>
        <begin position="25"/>
        <end position="57"/>
    </location>
</feature>